<name>A0A1J5P7E0_9ZZZZ</name>
<protein>
    <submittedName>
        <fullName evidence="1">Uncharacterized protein</fullName>
    </submittedName>
</protein>
<dbReference type="EMBL" id="MLJW01008771">
    <property type="protein sequence ID" value="OIQ63703.1"/>
    <property type="molecule type" value="Genomic_DNA"/>
</dbReference>
<reference evidence="1" key="1">
    <citation type="submission" date="2016-10" db="EMBL/GenBank/DDBJ databases">
        <title>Sequence of Gallionella enrichment culture.</title>
        <authorList>
            <person name="Poehlein A."/>
            <person name="Muehling M."/>
            <person name="Daniel R."/>
        </authorList>
    </citation>
    <scope>NUCLEOTIDE SEQUENCE</scope>
</reference>
<accession>A0A1J5P7E0</accession>
<proteinExistence type="predicted"/>
<evidence type="ECO:0000313" key="1">
    <source>
        <dbReference type="EMBL" id="OIQ63703.1"/>
    </source>
</evidence>
<organism evidence="1">
    <name type="scientific">mine drainage metagenome</name>
    <dbReference type="NCBI Taxonomy" id="410659"/>
    <lineage>
        <taxon>unclassified sequences</taxon>
        <taxon>metagenomes</taxon>
        <taxon>ecological metagenomes</taxon>
    </lineage>
</organism>
<dbReference type="AlphaFoldDB" id="A0A1J5P7E0"/>
<comment type="caution">
    <text evidence="1">The sequence shown here is derived from an EMBL/GenBank/DDBJ whole genome shotgun (WGS) entry which is preliminary data.</text>
</comment>
<sequence length="136" mass="15224">MTSAVIPGTDFHRAMFELPLRKAVGQASSPKSMRAKSLNSFKRQGAVGAPAIGYDFKIWIKVVHFAFKIRQCDVDSPRYVTGGIFFGRSHIQHRNQAITASFDQFGCRDGFKTVPLRKVAINEIAHFVQMTFGDPF</sequence>
<gene>
    <name evidence="1" type="ORF">GALL_547560</name>
</gene>